<evidence type="ECO:0000256" key="2">
    <source>
        <dbReference type="ARBA" id="ARBA00009425"/>
    </source>
</evidence>
<dbReference type="eggNOG" id="COG2111">
    <property type="taxonomic scope" value="Bacteria"/>
</dbReference>
<evidence type="ECO:0000313" key="9">
    <source>
        <dbReference type="EMBL" id="EFQ23958.1"/>
    </source>
</evidence>
<dbReference type="HOGENOM" id="CLU_101659_3_2_0"/>
<keyword evidence="4 7" id="KW-0812">Transmembrane</keyword>
<evidence type="ECO:0000256" key="5">
    <source>
        <dbReference type="ARBA" id="ARBA00022989"/>
    </source>
</evidence>
<organism evidence="9 10">
    <name type="scientific">Aminomonas paucivorans DSM 12260</name>
    <dbReference type="NCBI Taxonomy" id="584708"/>
    <lineage>
        <taxon>Bacteria</taxon>
        <taxon>Thermotogati</taxon>
        <taxon>Synergistota</taxon>
        <taxon>Synergistia</taxon>
        <taxon>Synergistales</taxon>
        <taxon>Synergistaceae</taxon>
        <taxon>Aminomonas</taxon>
    </lineage>
</organism>
<comment type="subcellular location">
    <subcellularLocation>
        <location evidence="1">Cell membrane</location>
        <topology evidence="1">Multi-pass membrane protein</topology>
    </subcellularLocation>
</comment>
<dbReference type="InterPro" id="IPR050622">
    <property type="entry name" value="CPA3_antiporter_subunitB"/>
</dbReference>
<comment type="similarity">
    <text evidence="2">Belongs to the CPA3 antiporters (TC 2.A.63) subunit B family.</text>
</comment>
<protein>
    <submittedName>
        <fullName evidence="9">Na+/H+ antiporter MnhB subunit-related protein</fullName>
    </submittedName>
</protein>
<dbReference type="PANTHER" id="PTHR33932">
    <property type="entry name" value="NA(+)/H(+) ANTIPORTER SUBUNIT B"/>
    <property type="match status" value="1"/>
</dbReference>
<evidence type="ECO:0000313" key="10">
    <source>
        <dbReference type="Proteomes" id="UP000005096"/>
    </source>
</evidence>
<dbReference type="Pfam" id="PF04039">
    <property type="entry name" value="MnhB"/>
    <property type="match status" value="1"/>
</dbReference>
<feature type="domain" description="Na+/H+ antiporter MnhB subunit-related protein" evidence="8">
    <location>
        <begin position="7"/>
        <end position="140"/>
    </location>
</feature>
<reference evidence="9 10" key="1">
    <citation type="journal article" date="2010" name="Stand. Genomic Sci.">
        <title>Non-contiguous finished genome sequence of Aminomonas paucivorans type strain (GLU-3).</title>
        <authorList>
            <person name="Pitluck S."/>
            <person name="Yasawong M."/>
            <person name="Held B."/>
            <person name="Lapidus A."/>
            <person name="Nolan M."/>
            <person name="Copeland A."/>
            <person name="Lucas S."/>
            <person name="Del Rio T.G."/>
            <person name="Tice H."/>
            <person name="Cheng J.F."/>
            <person name="Chertkov O."/>
            <person name="Goodwin L."/>
            <person name="Tapia R."/>
            <person name="Han C."/>
            <person name="Liolios K."/>
            <person name="Ivanova N."/>
            <person name="Mavromatis K."/>
            <person name="Ovchinnikova G."/>
            <person name="Pati A."/>
            <person name="Chen A."/>
            <person name="Palaniappan K."/>
            <person name="Land M."/>
            <person name="Hauser L."/>
            <person name="Chang Y.J."/>
            <person name="Jeffries C.D."/>
            <person name="Pukall R."/>
            <person name="Spring S."/>
            <person name="Rohde M."/>
            <person name="Sikorski J."/>
            <person name="Goker M."/>
            <person name="Woyke T."/>
            <person name="Bristow J."/>
            <person name="Eisen J.A."/>
            <person name="Markowitz V."/>
            <person name="Hugenholtz P."/>
            <person name="Kyrpides N.C."/>
            <person name="Klenk H.P."/>
        </authorList>
    </citation>
    <scope>NUCLEOTIDE SEQUENCE [LARGE SCALE GENOMIC DNA]</scope>
    <source>
        <strain evidence="9 10">DSM 12260</strain>
    </source>
</reference>
<feature type="transmembrane region" description="Helical" evidence="7">
    <location>
        <begin position="124"/>
        <end position="147"/>
    </location>
</feature>
<dbReference type="RefSeq" id="WP_006301168.1">
    <property type="nucleotide sequence ID" value="NZ_CM001022.1"/>
</dbReference>
<feature type="transmembrane region" description="Helical" evidence="7">
    <location>
        <begin position="12"/>
        <end position="32"/>
    </location>
</feature>
<dbReference type="AlphaFoldDB" id="E3D152"/>
<evidence type="ECO:0000256" key="6">
    <source>
        <dbReference type="ARBA" id="ARBA00023136"/>
    </source>
</evidence>
<evidence type="ECO:0000256" key="7">
    <source>
        <dbReference type="SAM" id="Phobius"/>
    </source>
</evidence>
<feature type="transmembrane region" description="Helical" evidence="7">
    <location>
        <begin position="38"/>
        <end position="55"/>
    </location>
</feature>
<keyword evidence="5 7" id="KW-1133">Transmembrane helix</keyword>
<keyword evidence="3" id="KW-1003">Cell membrane</keyword>
<evidence type="ECO:0000256" key="1">
    <source>
        <dbReference type="ARBA" id="ARBA00004651"/>
    </source>
</evidence>
<sequence length="165" mass="17630">MKPMSVIVRTVSNMFTWFLMVFGAYVIVHGHLTPGGGFQGGAVVATGIAFLLVAQGGDRLLPWVRPLYLTFLESLGLLVFLALGFLGVRRAFFYNALANTGSFWFGQPTPLGANSGVLGTSGTIALMNLAVGLEVMAGLSMILLVMFKGIRLYETQGKGEAGHDR</sequence>
<accession>E3D152</accession>
<proteinExistence type="inferred from homology"/>
<evidence type="ECO:0000259" key="8">
    <source>
        <dbReference type="Pfam" id="PF04039"/>
    </source>
</evidence>
<dbReference type="STRING" id="584708.Apau_1539"/>
<dbReference type="Proteomes" id="UP000005096">
    <property type="component" value="Chromosome"/>
</dbReference>
<dbReference type="NCBIfam" id="NF006248">
    <property type="entry name" value="PRK08386.1"/>
    <property type="match status" value="1"/>
</dbReference>
<name>E3D152_9BACT</name>
<dbReference type="PANTHER" id="PTHR33932:SF4">
    <property type="entry name" value="NA(+)_H(+) ANTIPORTER SUBUNIT B"/>
    <property type="match status" value="1"/>
</dbReference>
<gene>
    <name evidence="9" type="ORF">Apau_1539</name>
</gene>
<keyword evidence="6 7" id="KW-0472">Membrane</keyword>
<feature type="transmembrane region" description="Helical" evidence="7">
    <location>
        <begin position="67"/>
        <end position="88"/>
    </location>
</feature>
<dbReference type="OrthoDB" id="9798859at2"/>
<dbReference type="EMBL" id="CM001022">
    <property type="protein sequence ID" value="EFQ23958.1"/>
    <property type="molecule type" value="Genomic_DNA"/>
</dbReference>
<evidence type="ECO:0000256" key="3">
    <source>
        <dbReference type="ARBA" id="ARBA00022475"/>
    </source>
</evidence>
<evidence type="ECO:0000256" key="4">
    <source>
        <dbReference type="ARBA" id="ARBA00022692"/>
    </source>
</evidence>
<dbReference type="InterPro" id="IPR007182">
    <property type="entry name" value="MnhB"/>
</dbReference>
<dbReference type="PaxDb" id="584708-Apau_1539"/>
<keyword evidence="10" id="KW-1185">Reference proteome</keyword>
<dbReference type="GO" id="GO:0005886">
    <property type="term" value="C:plasma membrane"/>
    <property type="evidence" value="ECO:0007669"/>
    <property type="project" value="UniProtKB-SubCell"/>
</dbReference>